<keyword evidence="2 4" id="KW-0808">Transferase</keyword>
<keyword evidence="5" id="KW-1185">Reference proteome</keyword>
<reference evidence="4 5" key="1">
    <citation type="submission" date="2016-12" db="EMBL/GenBank/DDBJ databases">
        <title>Domibacillus antri genome sequencing.</title>
        <authorList>
            <person name="Verma A."/>
            <person name="Krishnamurthi S."/>
        </authorList>
    </citation>
    <scope>NUCLEOTIDE SEQUENCE [LARGE SCALE GENOMIC DNA]</scope>
    <source>
        <strain evidence="4 5">XD80</strain>
    </source>
</reference>
<dbReference type="GO" id="GO:0032259">
    <property type="term" value="P:methylation"/>
    <property type="evidence" value="ECO:0007669"/>
    <property type="project" value="UniProtKB-KW"/>
</dbReference>
<dbReference type="InterPro" id="IPR029063">
    <property type="entry name" value="SAM-dependent_MTases_sf"/>
</dbReference>
<organism evidence="4 5">
    <name type="scientific">Domibacillus antri</name>
    <dbReference type="NCBI Taxonomy" id="1714264"/>
    <lineage>
        <taxon>Bacteria</taxon>
        <taxon>Bacillati</taxon>
        <taxon>Bacillota</taxon>
        <taxon>Bacilli</taxon>
        <taxon>Bacillales</taxon>
        <taxon>Bacillaceae</taxon>
        <taxon>Domibacillus</taxon>
    </lineage>
</organism>
<evidence type="ECO:0000259" key="3">
    <source>
        <dbReference type="Pfam" id="PF05175"/>
    </source>
</evidence>
<comment type="caution">
    <text evidence="4">The sequence shown here is derived from an EMBL/GenBank/DDBJ whole genome shotgun (WGS) entry which is preliminary data.</text>
</comment>
<keyword evidence="1 4" id="KW-0489">Methyltransferase</keyword>
<proteinExistence type="predicted"/>
<evidence type="ECO:0000313" key="5">
    <source>
        <dbReference type="Proteomes" id="UP000185568"/>
    </source>
</evidence>
<feature type="domain" description="Methyltransferase small" evidence="3">
    <location>
        <begin position="27"/>
        <end position="196"/>
    </location>
</feature>
<dbReference type="EMBL" id="MSDU01000009">
    <property type="protein sequence ID" value="OLN23135.1"/>
    <property type="molecule type" value="Genomic_DNA"/>
</dbReference>
<sequence length="199" mass="22032">MGDHYFSKNPDSEHRPRQFSFTLRGKEYRFNTDAGVFSRTEVDFGSRLLVATFEWPKVEGPVLDAGCGYGPIGISLAAEQPDRTIHMIDINDRALSLARQNAKVNGVENVKIYESDRLQNVSEEGFAAVITNPPIRAGKQVVFDILRNGFAKLAEGGEIWVVIQKKQGAPSALKELERLAGSCETAAKSKGYFILRAKK</sequence>
<dbReference type="OrthoDB" id="9764961at2"/>
<dbReference type="Proteomes" id="UP000185568">
    <property type="component" value="Unassembled WGS sequence"/>
</dbReference>
<dbReference type="InterPro" id="IPR007848">
    <property type="entry name" value="Small_mtfrase_dom"/>
</dbReference>
<evidence type="ECO:0000256" key="2">
    <source>
        <dbReference type="ARBA" id="ARBA00022679"/>
    </source>
</evidence>
<dbReference type="PANTHER" id="PTHR47816">
    <property type="entry name" value="RIBOSOMAL RNA SMALL SUBUNIT METHYLTRANSFERASE C"/>
    <property type="match status" value="1"/>
</dbReference>
<dbReference type="SUPFAM" id="SSF53335">
    <property type="entry name" value="S-adenosyl-L-methionine-dependent methyltransferases"/>
    <property type="match status" value="1"/>
</dbReference>
<protein>
    <submittedName>
        <fullName evidence="4">16S rRNA methyltransferase</fullName>
    </submittedName>
</protein>
<gene>
    <name evidence="4" type="ORF">BTO30_06240</name>
</gene>
<dbReference type="GO" id="GO:0008757">
    <property type="term" value="F:S-adenosylmethionine-dependent methyltransferase activity"/>
    <property type="evidence" value="ECO:0007669"/>
    <property type="project" value="InterPro"/>
</dbReference>
<dbReference type="STRING" id="1714264.BTO30_06240"/>
<dbReference type="CDD" id="cd02440">
    <property type="entry name" value="AdoMet_MTases"/>
    <property type="match status" value="1"/>
</dbReference>
<dbReference type="RefSeq" id="WP_075397885.1">
    <property type="nucleotide sequence ID" value="NZ_MSDU01000009.1"/>
</dbReference>
<accession>A0A1Q8Q772</accession>
<evidence type="ECO:0000256" key="1">
    <source>
        <dbReference type="ARBA" id="ARBA00022603"/>
    </source>
</evidence>
<dbReference type="Pfam" id="PF05175">
    <property type="entry name" value="MTS"/>
    <property type="match status" value="1"/>
</dbReference>
<dbReference type="InterPro" id="IPR046977">
    <property type="entry name" value="RsmC/RlmG"/>
</dbReference>
<dbReference type="AlphaFoldDB" id="A0A1Q8Q772"/>
<dbReference type="PANTHER" id="PTHR47816:SF4">
    <property type="entry name" value="RIBOSOMAL RNA SMALL SUBUNIT METHYLTRANSFERASE C"/>
    <property type="match status" value="1"/>
</dbReference>
<name>A0A1Q8Q772_9BACI</name>
<dbReference type="Gene3D" id="3.40.50.150">
    <property type="entry name" value="Vaccinia Virus protein VP39"/>
    <property type="match status" value="1"/>
</dbReference>
<evidence type="ECO:0000313" key="4">
    <source>
        <dbReference type="EMBL" id="OLN23135.1"/>
    </source>
</evidence>